<name>A0ABR9SH23_9BURK</name>
<accession>A0ABR9SH23</accession>
<evidence type="ECO:0000259" key="5">
    <source>
        <dbReference type="Pfam" id="PF04357"/>
    </source>
</evidence>
<dbReference type="Proteomes" id="UP000715965">
    <property type="component" value="Unassembled WGS sequence"/>
</dbReference>
<keyword evidence="7" id="KW-1185">Reference proteome</keyword>
<dbReference type="PANTHER" id="PTHR36985">
    <property type="entry name" value="TRANSLOCATION AND ASSEMBLY MODULE SUBUNIT TAMB"/>
    <property type="match status" value="1"/>
</dbReference>
<proteinExistence type="predicted"/>
<dbReference type="RefSeq" id="WP_193780887.1">
    <property type="nucleotide sequence ID" value="NZ_JADDOJ010000047.1"/>
</dbReference>
<gene>
    <name evidence="6" type="ORF">IM725_12270</name>
</gene>
<dbReference type="Pfam" id="PF04357">
    <property type="entry name" value="TamB"/>
    <property type="match status" value="1"/>
</dbReference>
<evidence type="ECO:0000313" key="7">
    <source>
        <dbReference type="Proteomes" id="UP000715965"/>
    </source>
</evidence>
<dbReference type="InterPro" id="IPR007452">
    <property type="entry name" value="TamB_C"/>
</dbReference>
<evidence type="ECO:0000313" key="6">
    <source>
        <dbReference type="EMBL" id="MBE7941347.1"/>
    </source>
</evidence>
<evidence type="ECO:0000256" key="3">
    <source>
        <dbReference type="ARBA" id="ARBA00022989"/>
    </source>
</evidence>
<dbReference type="EMBL" id="JADDOJ010000047">
    <property type="protein sequence ID" value="MBE7941347.1"/>
    <property type="molecule type" value="Genomic_DNA"/>
</dbReference>
<comment type="subcellular location">
    <subcellularLocation>
        <location evidence="1">Membrane</location>
        <topology evidence="1">Single-pass membrane protein</topology>
    </subcellularLocation>
</comment>
<keyword evidence="2" id="KW-0812">Transmembrane</keyword>
<organism evidence="6 7">
    <name type="scientific">Ramlibacter aquaticus</name>
    <dbReference type="NCBI Taxonomy" id="2780094"/>
    <lineage>
        <taxon>Bacteria</taxon>
        <taxon>Pseudomonadati</taxon>
        <taxon>Pseudomonadota</taxon>
        <taxon>Betaproteobacteria</taxon>
        <taxon>Burkholderiales</taxon>
        <taxon>Comamonadaceae</taxon>
        <taxon>Ramlibacter</taxon>
    </lineage>
</organism>
<evidence type="ECO:0000256" key="2">
    <source>
        <dbReference type="ARBA" id="ARBA00022692"/>
    </source>
</evidence>
<feature type="domain" description="Translocation and assembly module TamB C-terminal" evidence="5">
    <location>
        <begin position="889"/>
        <end position="1225"/>
    </location>
</feature>
<keyword evidence="3" id="KW-1133">Transmembrane helix</keyword>
<dbReference type="PANTHER" id="PTHR36985:SF1">
    <property type="entry name" value="TRANSLOCATION AND ASSEMBLY MODULE SUBUNIT TAMB"/>
    <property type="match status" value="1"/>
</dbReference>
<evidence type="ECO:0000256" key="1">
    <source>
        <dbReference type="ARBA" id="ARBA00004167"/>
    </source>
</evidence>
<keyword evidence="4" id="KW-0472">Membrane</keyword>
<reference evidence="6 7" key="1">
    <citation type="submission" date="2020-10" db="EMBL/GenBank/DDBJ databases">
        <title>Draft genome of Ramlibacter aquaticus LMG 30558.</title>
        <authorList>
            <person name="Props R."/>
        </authorList>
    </citation>
    <scope>NUCLEOTIDE SEQUENCE [LARGE SCALE GENOMIC DNA]</scope>
    <source>
        <strain evidence="6 7">LMG 30558</strain>
    </source>
</reference>
<comment type="caution">
    <text evidence="6">The sequence shown here is derived from an EMBL/GenBank/DDBJ whole genome shotgun (WGS) entry which is preliminary data.</text>
</comment>
<protein>
    <submittedName>
        <fullName evidence="6">Translocation/assembly module TamB domain-containing protein</fullName>
    </submittedName>
</protein>
<evidence type="ECO:0000256" key="4">
    <source>
        <dbReference type="ARBA" id="ARBA00023136"/>
    </source>
</evidence>
<sequence length="1226" mass="127957">MARAARLLRIAGLALAALVLLLAALVLGLWLWAGTQSSLDWTLRQAARSQGVSAEGVTGSLRTGLRARRLHWAQGGLAVDAEDVDLAWQPFALLHRQLHLSHLRAASLHIVDSRPPQPAAAPVALTLPLQVQVDELRVGQLEWDKGTQAVALTQVQARYRYAADTHDLSLAHLGWGGGDYQGTARLGARAPLRLAAQLQGGLPATVPGREAALPLRFTASVQGPLADLQASARIEGNAAAGGATATAHITPWAAQPLPQAQARLQDLDLSKLWRDAPATLLTGSAAIAPAGTATWTASADIANASPGPWDGGQLPVQALRASATWDGSVAQVREAVARLGGGELRAQGQWRREGRWSLRANIAGVDTAALHGRLARERVGGRVALDGEGGALGFDADLKAAGPVPAGPALALQSLQARGRWAGGRLRLDTLEARAQDATLSASGEAEPAARAGDGRLLLKMPGAQLQARGRVAPGAGAGELRLQAGDLAAALAWLDRLPGLGGRIPQALAAGRLEAQGGWRGGWRDPDVDARIDAAQLALRPSGAGPAWSLPQARATLSGRLREAAWTLSADAVQGARKASLQAQGSLSHGGEGSAWQGRLGTFSLAALDPRLGAGEWSLVLQQPVSWHFAPGMLDLGAGRAQLRPPPQARPAGAATLAWEPVHWGGGELRSAGRLQGLPLAWAELLGGPQLAGSSLVGDLVFDGAWDVQLGAQPRISASLSRSRGDVSLLAETAEGASARIAAGVREAGLTLRSEGERVSASLRWDSERGGSADGEASTRLERGGSAGWAWPAQAPVAGRLHARLPRIGVWSLLAPPGWRLRGSLAADVQLAGTRGEPQWSGNIAADDLALRSVADGVELQNGRLRARLAGQRLVLDEFLLHGPGERGGSLRATGEGHLGPNGPEAHMDATLDRLRASLRVDRQLTVSGQVAASRSEQGTRLSGRLRIDEAIILLPDVSTPKLGDDVTVRNAGGPITAKDARQDAIAARTPAQQLQVDLAVDLGPDFRLRGHGIDTRLAGELALAGNSLTAPRINGTIRAVGGEYEAYGQRLDIERGVLRFTGAADNPALDILAIRPNLSQRVGVMVTGTAFFPYVRLYAEPDLPDAEKLSWLVTGRPAPATGAESALVQQAALAFLAGRSGSGKGGIAASLGLDELSFRRDASEGPSITLGKRFGRNFYAAYERSLGGAMGTLSIFYDVTRNLTVRGQAGERSAVDLIYTLAFD</sequence>